<feature type="chain" id="PRO_5026859924" evidence="1">
    <location>
        <begin position="20"/>
        <end position="239"/>
    </location>
</feature>
<protein>
    <submittedName>
        <fullName evidence="2">Uncharacterized protein</fullName>
    </submittedName>
</protein>
<evidence type="ECO:0000313" key="2">
    <source>
        <dbReference type="EMBL" id="QKE64210.1"/>
    </source>
</evidence>
<dbReference type="AlphaFoldDB" id="A0A6M8FJU7"/>
<name>A0A6M8FJU7_9GAMM</name>
<dbReference type="KEGG" id="pcam:HNE05_12895"/>
<evidence type="ECO:0000313" key="3">
    <source>
        <dbReference type="Proteomes" id="UP000501379"/>
    </source>
</evidence>
<accession>A0A6M8FJU7</accession>
<reference evidence="2" key="1">
    <citation type="submission" date="2020-07" db="EMBL/GenBank/DDBJ databases">
        <title>Nitrate ammonifying Pseudomonas campi sp. nov. isolated from German agricultural grassland.</title>
        <authorList>
            <person name="Timsy T."/>
            <person name="Ulrich A."/>
            <person name="Spanner T."/>
            <person name="Foesel B."/>
            <person name="Kolb S."/>
            <person name="Horn M.A."/>
            <person name="Behrendt U."/>
        </authorList>
    </citation>
    <scope>NUCLEOTIDE SEQUENCE</scope>
    <source>
        <strain evidence="2">S1-A32-2</strain>
    </source>
</reference>
<feature type="signal peptide" evidence="1">
    <location>
        <begin position="1"/>
        <end position="19"/>
    </location>
</feature>
<organism evidence="2 3">
    <name type="scientific">Aquipseudomonas campi</name>
    <dbReference type="NCBI Taxonomy" id="2731681"/>
    <lineage>
        <taxon>Bacteria</taxon>
        <taxon>Pseudomonadati</taxon>
        <taxon>Pseudomonadota</taxon>
        <taxon>Gammaproteobacteria</taxon>
        <taxon>Pseudomonadales</taxon>
        <taxon>Pseudomonadaceae</taxon>
        <taxon>Aquipseudomonas</taxon>
    </lineage>
</organism>
<dbReference type="Proteomes" id="UP000501379">
    <property type="component" value="Chromosome"/>
</dbReference>
<keyword evidence="3" id="KW-1185">Reference proteome</keyword>
<gene>
    <name evidence="2" type="ORF">HNE05_12895</name>
</gene>
<proteinExistence type="predicted"/>
<dbReference type="EMBL" id="CP053697">
    <property type="protein sequence ID" value="QKE64210.1"/>
    <property type="molecule type" value="Genomic_DNA"/>
</dbReference>
<keyword evidence="1" id="KW-0732">Signal</keyword>
<sequence>MFKRLPLLLTLVLVGGVQASVEPPATLDVYRAQSRASLDALLADGSLSAARDRAILAVVQAPSDGVAEQTIEALAAYREQHPDDLYAKMYEGYGWLFTAGEYVKKQNYFRAAELAKRGFFLIDEAVDQQPDDWRLRFLRARLDVYVPAEFGRHVVALKDLDYLRQRQGELPASLAALIDFLQIRALDADGQQAQAEQLREQLRRSPVWAELLQQPAPSRLFLTSEEIQYVLAPIVEGEQ</sequence>
<evidence type="ECO:0000256" key="1">
    <source>
        <dbReference type="SAM" id="SignalP"/>
    </source>
</evidence>
<dbReference type="RefSeq" id="WP_173208923.1">
    <property type="nucleotide sequence ID" value="NZ_CP053697.2"/>
</dbReference>